<dbReference type="KEGG" id="cam:101512946"/>
<feature type="domain" description="EGF-like" evidence="2">
    <location>
        <begin position="143"/>
        <end position="190"/>
    </location>
</feature>
<protein>
    <submittedName>
        <fullName evidence="4">Protein jagged-1b isoform X1</fullName>
    </submittedName>
</protein>
<evidence type="ECO:0000313" key="3">
    <source>
        <dbReference type="Proteomes" id="UP000087171"/>
    </source>
</evidence>
<feature type="chain" id="PRO_5018705311" evidence="1">
    <location>
        <begin position="24"/>
        <end position="428"/>
    </location>
</feature>
<accession>A0A3Q7XXR8</accession>
<feature type="domain" description="EGF-like" evidence="2">
    <location>
        <begin position="90"/>
        <end position="137"/>
    </location>
</feature>
<evidence type="ECO:0000313" key="4">
    <source>
        <dbReference type="RefSeq" id="XP_027188926.1"/>
    </source>
</evidence>
<dbReference type="SMART" id="SM00181">
    <property type="entry name" value="EGF"/>
    <property type="match status" value="6"/>
</dbReference>
<feature type="signal peptide" evidence="1">
    <location>
        <begin position="1"/>
        <end position="23"/>
    </location>
</feature>
<reference evidence="3" key="1">
    <citation type="journal article" date="2013" name="Nat. Biotechnol.">
        <title>Draft genome sequence of chickpea (Cicer arietinum) provides a resource for trait improvement.</title>
        <authorList>
            <person name="Varshney R.K."/>
            <person name="Song C."/>
            <person name="Saxena R.K."/>
            <person name="Azam S."/>
            <person name="Yu S."/>
            <person name="Sharpe A.G."/>
            <person name="Cannon S."/>
            <person name="Baek J."/>
            <person name="Rosen B.D."/>
            <person name="Tar'an B."/>
            <person name="Millan T."/>
            <person name="Zhang X."/>
            <person name="Ramsay L.D."/>
            <person name="Iwata A."/>
            <person name="Wang Y."/>
            <person name="Nelson W."/>
            <person name="Farmer A.D."/>
            <person name="Gaur P.M."/>
            <person name="Soderlund C."/>
            <person name="Penmetsa R.V."/>
            <person name="Xu C."/>
            <person name="Bharti A.K."/>
            <person name="He W."/>
            <person name="Winter P."/>
            <person name="Zhao S."/>
            <person name="Hane J.K."/>
            <person name="Carrasquilla-Garcia N."/>
            <person name="Condie J.A."/>
            <person name="Upadhyaya H.D."/>
            <person name="Luo M.C."/>
            <person name="Thudi M."/>
            <person name="Gowda C.L."/>
            <person name="Singh N.P."/>
            <person name="Lichtenzveig J."/>
            <person name="Gali K.K."/>
            <person name="Rubio J."/>
            <person name="Nadarajan N."/>
            <person name="Dolezel J."/>
            <person name="Bansal K.C."/>
            <person name="Xu X."/>
            <person name="Edwards D."/>
            <person name="Zhang G."/>
            <person name="Kahl G."/>
            <person name="Gil J."/>
            <person name="Singh K.B."/>
            <person name="Datta S.K."/>
            <person name="Jackson S.A."/>
            <person name="Wang J."/>
            <person name="Cook D.R."/>
        </authorList>
    </citation>
    <scope>NUCLEOTIDE SEQUENCE [LARGE SCALE GENOMIC DNA]</scope>
    <source>
        <strain evidence="3">cv. CDC Frontier</strain>
    </source>
</reference>
<dbReference type="InterPro" id="IPR000742">
    <property type="entry name" value="EGF"/>
</dbReference>
<dbReference type="OrthoDB" id="1914642at2759"/>
<keyword evidence="3" id="KW-1185">Reference proteome</keyword>
<feature type="domain" description="EGF-like" evidence="2">
    <location>
        <begin position="196"/>
        <end position="242"/>
    </location>
</feature>
<dbReference type="RefSeq" id="XP_027188926.1">
    <property type="nucleotide sequence ID" value="XM_027333125.1"/>
</dbReference>
<dbReference type="GeneID" id="101512946"/>
<feature type="domain" description="EGF-like" evidence="2">
    <location>
        <begin position="37"/>
        <end position="84"/>
    </location>
</feature>
<name>A0A3Q7XXR8_CICAR</name>
<evidence type="ECO:0000256" key="1">
    <source>
        <dbReference type="SAM" id="SignalP"/>
    </source>
</evidence>
<keyword evidence="1" id="KW-0732">Signal</keyword>
<evidence type="ECO:0000259" key="2">
    <source>
        <dbReference type="SMART" id="SM00181"/>
    </source>
</evidence>
<feature type="domain" description="EGF-like" evidence="2">
    <location>
        <begin position="248"/>
        <end position="300"/>
    </location>
</feature>
<reference evidence="4" key="2">
    <citation type="submission" date="2025-08" db="UniProtKB">
        <authorList>
            <consortium name="RefSeq"/>
        </authorList>
    </citation>
    <scope>IDENTIFICATION</scope>
    <source>
        <tissue evidence="4">Etiolated seedlings</tissue>
    </source>
</reference>
<dbReference type="PANTHER" id="PTHR33881:SF7">
    <property type="entry name" value="NEUROGENIC LOCUS NOTCH-LIKE PROTEIN"/>
    <property type="match status" value="1"/>
</dbReference>
<dbReference type="AlphaFoldDB" id="A0A3Q7XXR8"/>
<dbReference type="Proteomes" id="UP000087171">
    <property type="component" value="Chromosome Ca4"/>
</dbReference>
<sequence>MAIASVVVLVAFLLLQQPSSTSSGFLSPSFSPIFDNACNGVNCGKGTCKLFENSTFHFECECDQGWKQTLSSNHVGALEFLPCIIPNYDVCNGVDCGKGTCKPSENSTFPFECECDQGWKQTLDSNNDGDMKFLPCIIPNYNACNGVNCGKGTCKLSENSTFHFECECDQGWKQTLNSNDDGALKFLPCIIPNYDVCNGVDCGKGTCKPSNSTFPFECECDQGWKQTLDSNHDGDLKFLPCIIPNYDVCKEVECGKGTCKASTNSTFSFECECDQGWKQALDSNDNGGLKFLPCIVPNCTMDYSCSKAPSPAPEKARNASDSIFDACHWVDCGGGTCKKTSAFNYTCQCDSGYYNLLNVTSFACFRQCSLGIGCSDLGISMTNSSSPPAPPPALNEDSKNEASSILQGRSLWLVLLIMVMTKIQSHWY</sequence>
<proteinExistence type="predicted"/>
<feature type="domain" description="EGF-like" evidence="2">
    <location>
        <begin position="326"/>
        <end position="369"/>
    </location>
</feature>
<organism evidence="3 4">
    <name type="scientific">Cicer arietinum</name>
    <name type="common">Chickpea</name>
    <name type="synonym">Garbanzo</name>
    <dbReference type="NCBI Taxonomy" id="3827"/>
    <lineage>
        <taxon>Eukaryota</taxon>
        <taxon>Viridiplantae</taxon>
        <taxon>Streptophyta</taxon>
        <taxon>Embryophyta</taxon>
        <taxon>Tracheophyta</taxon>
        <taxon>Spermatophyta</taxon>
        <taxon>Magnoliopsida</taxon>
        <taxon>eudicotyledons</taxon>
        <taxon>Gunneridae</taxon>
        <taxon>Pentapetalae</taxon>
        <taxon>rosids</taxon>
        <taxon>fabids</taxon>
        <taxon>Fabales</taxon>
        <taxon>Fabaceae</taxon>
        <taxon>Papilionoideae</taxon>
        <taxon>50 kb inversion clade</taxon>
        <taxon>NPAAA clade</taxon>
        <taxon>Hologalegina</taxon>
        <taxon>IRL clade</taxon>
        <taxon>Cicereae</taxon>
        <taxon>Cicer</taxon>
    </lineage>
</organism>
<gene>
    <name evidence="4" type="primary">LOC101512946</name>
</gene>
<dbReference type="PANTHER" id="PTHR33881">
    <property type="entry name" value="NEUROGENIC LOCUS NOTCH-LIKE PROTEIN"/>
    <property type="match status" value="1"/>
</dbReference>